<proteinExistence type="predicted"/>
<sequence length="223" mass="23494">MTLPSPLLGPSSWDPAARALRLLGRRVTTVHPRLSGSVSPAGVLDAFAAALPEGELVLVPHSNAGLYVAALSARHRVIGAVLVDAALATDEERIPLAPPGLLEVLRGLARPDGLLPPWTQWWDAASVAGLFADDATRARVEAGQPRLPLAYLEADLPGSPRWHERVAAAYVAFGDTYAEEVATARALGWPTATLVGRHLHLLADPEAVAAQVSAMVTRLGLDD</sequence>
<dbReference type="SUPFAM" id="SSF53474">
    <property type="entry name" value="alpha/beta-Hydrolases"/>
    <property type="match status" value="1"/>
</dbReference>
<dbReference type="Gene3D" id="3.40.50.1820">
    <property type="entry name" value="alpha/beta hydrolase"/>
    <property type="match status" value="1"/>
</dbReference>
<name>A0A6J4PGV4_9ACTN</name>
<reference evidence="1" key="1">
    <citation type="submission" date="2020-02" db="EMBL/GenBank/DDBJ databases">
        <authorList>
            <person name="Meier V. D."/>
        </authorList>
    </citation>
    <scope>NUCLEOTIDE SEQUENCE</scope>
    <source>
        <strain evidence="1">AVDCRST_MAG06</strain>
    </source>
</reference>
<gene>
    <name evidence="1" type="ORF">AVDCRST_MAG06-3181</name>
</gene>
<dbReference type="AlphaFoldDB" id="A0A6J4PGV4"/>
<organism evidence="1">
    <name type="scientific">uncultured Nocardioides sp</name>
    <dbReference type="NCBI Taxonomy" id="198441"/>
    <lineage>
        <taxon>Bacteria</taxon>
        <taxon>Bacillati</taxon>
        <taxon>Actinomycetota</taxon>
        <taxon>Actinomycetes</taxon>
        <taxon>Propionibacteriales</taxon>
        <taxon>Nocardioidaceae</taxon>
        <taxon>Nocardioides</taxon>
        <taxon>environmental samples</taxon>
    </lineage>
</organism>
<protein>
    <submittedName>
        <fullName evidence="1">Probable signal peptide protein</fullName>
    </submittedName>
</protein>
<accession>A0A6J4PGV4</accession>
<evidence type="ECO:0000313" key="1">
    <source>
        <dbReference type="EMBL" id="CAA9415727.1"/>
    </source>
</evidence>
<dbReference type="InterPro" id="IPR029058">
    <property type="entry name" value="AB_hydrolase_fold"/>
</dbReference>
<dbReference type="EMBL" id="CADCUP010000211">
    <property type="protein sequence ID" value="CAA9415727.1"/>
    <property type="molecule type" value="Genomic_DNA"/>
</dbReference>